<dbReference type="Proteomes" id="UP000663829">
    <property type="component" value="Unassembled WGS sequence"/>
</dbReference>
<sequence length="176" mass="21010">TSQQKKLLTMEKLFSDELFVEFFQYLPVVDLFRGFYNLNVRLNSILMDPDLYLCVNLFQMTRVDYQYLDENNLLDLLQTKIVYLKTDDWYSVMLCNRRGGSAESSCSHWKRSQILSNKNLNSYPNLRSLTIVRPDNMHFQQLIDLPTNLRQKLICLKLYPSRFGIMRVRRRFVCSL</sequence>
<dbReference type="Proteomes" id="UP000681722">
    <property type="component" value="Unassembled WGS sequence"/>
</dbReference>
<dbReference type="OrthoDB" id="9998658at2759"/>
<organism evidence="1 3">
    <name type="scientific">Didymodactylos carnosus</name>
    <dbReference type="NCBI Taxonomy" id="1234261"/>
    <lineage>
        <taxon>Eukaryota</taxon>
        <taxon>Metazoa</taxon>
        <taxon>Spiralia</taxon>
        <taxon>Gnathifera</taxon>
        <taxon>Rotifera</taxon>
        <taxon>Eurotatoria</taxon>
        <taxon>Bdelloidea</taxon>
        <taxon>Philodinida</taxon>
        <taxon>Philodinidae</taxon>
        <taxon>Didymodactylos</taxon>
    </lineage>
</organism>
<comment type="caution">
    <text evidence="1">The sequence shown here is derived from an EMBL/GenBank/DDBJ whole genome shotgun (WGS) entry which is preliminary data.</text>
</comment>
<protein>
    <submittedName>
        <fullName evidence="1">Uncharacterized protein</fullName>
    </submittedName>
</protein>
<dbReference type="EMBL" id="CAJOBC010091973">
    <property type="protein sequence ID" value="CAF4405334.1"/>
    <property type="molecule type" value="Genomic_DNA"/>
</dbReference>
<keyword evidence="3" id="KW-1185">Reference proteome</keyword>
<dbReference type="EMBL" id="CAJNOQ010026319">
    <property type="protein sequence ID" value="CAF1544703.1"/>
    <property type="molecule type" value="Genomic_DNA"/>
</dbReference>
<evidence type="ECO:0000313" key="1">
    <source>
        <dbReference type="EMBL" id="CAF1544703.1"/>
    </source>
</evidence>
<feature type="non-terminal residue" evidence="1">
    <location>
        <position position="1"/>
    </location>
</feature>
<name>A0A815WH10_9BILA</name>
<evidence type="ECO:0000313" key="3">
    <source>
        <dbReference type="Proteomes" id="UP000663829"/>
    </source>
</evidence>
<gene>
    <name evidence="1" type="ORF">GPM918_LOCUS38835</name>
    <name evidence="2" type="ORF">SRO942_LOCUS39686</name>
</gene>
<accession>A0A815WH10</accession>
<evidence type="ECO:0000313" key="2">
    <source>
        <dbReference type="EMBL" id="CAF4405334.1"/>
    </source>
</evidence>
<reference evidence="1" key="1">
    <citation type="submission" date="2021-02" db="EMBL/GenBank/DDBJ databases">
        <authorList>
            <person name="Nowell W R."/>
        </authorList>
    </citation>
    <scope>NUCLEOTIDE SEQUENCE</scope>
</reference>
<proteinExistence type="predicted"/>
<dbReference type="AlphaFoldDB" id="A0A815WH10"/>